<reference evidence="2" key="1">
    <citation type="submission" date="2023-08" db="EMBL/GenBank/DDBJ databases">
        <title>Pelteobagrus vachellii genome.</title>
        <authorList>
            <person name="Liu H."/>
        </authorList>
    </citation>
    <scope>NUCLEOTIDE SEQUENCE</scope>
    <source>
        <strain evidence="2">PRFRI_2022a</strain>
        <tissue evidence="2">Muscle</tissue>
    </source>
</reference>
<evidence type="ECO:0000256" key="1">
    <source>
        <dbReference type="SAM" id="MobiDB-lite"/>
    </source>
</evidence>
<dbReference type="EMBL" id="JAVHJS010000012">
    <property type="protein sequence ID" value="KAK2841232.1"/>
    <property type="molecule type" value="Genomic_DNA"/>
</dbReference>
<comment type="caution">
    <text evidence="2">The sequence shown here is derived from an EMBL/GenBank/DDBJ whole genome shotgun (WGS) entry which is preliminary data.</text>
</comment>
<proteinExistence type="predicted"/>
<name>A0AA88SQ54_TACVA</name>
<feature type="compositionally biased region" description="Polar residues" evidence="1">
    <location>
        <begin position="154"/>
        <end position="164"/>
    </location>
</feature>
<gene>
    <name evidence="2" type="ORF">Q7C36_012811</name>
</gene>
<keyword evidence="3" id="KW-1185">Reference proteome</keyword>
<feature type="region of interest" description="Disordered" evidence="1">
    <location>
        <begin position="148"/>
        <end position="172"/>
    </location>
</feature>
<evidence type="ECO:0000313" key="3">
    <source>
        <dbReference type="Proteomes" id="UP001187315"/>
    </source>
</evidence>
<dbReference type="Proteomes" id="UP001187315">
    <property type="component" value="Unassembled WGS sequence"/>
</dbReference>
<accession>A0AA88SQ54</accession>
<sequence length="328" mass="38049">MGRVKKGQRMQRKDMCAMVGGMDTLVRTMRSVNMSKTDTGYSSKIWSELSQSLFDQDHKKNRHWLWMMWTTNRNGVRDLVTEQQTNDPQVMNIKATDCKTEEPSVFKTDNNDEERHVAEDDTFCSSLQNIVQVEEAITDVEVLSDQSDGEVKQENVSLQSSVQTEHGKRRNKKQWRKMPVCSKSFIITVDRKKWQTVVPLHGSTQLRQPWTHVLYNSFRKKNPCCTLSFKRQHIKTPHSRKINSPYLNITAVCTFPSCSAKYFFRRKKEPVGNNPVKISVLQRGHIAHRKSEQKFRPATTTRRGRIAGALHKGVSQFFYSKLKKNTHS</sequence>
<evidence type="ECO:0000313" key="2">
    <source>
        <dbReference type="EMBL" id="KAK2841232.1"/>
    </source>
</evidence>
<organism evidence="2 3">
    <name type="scientific">Tachysurus vachellii</name>
    <name type="common">Darkbarbel catfish</name>
    <name type="synonym">Pelteobagrus vachellii</name>
    <dbReference type="NCBI Taxonomy" id="175792"/>
    <lineage>
        <taxon>Eukaryota</taxon>
        <taxon>Metazoa</taxon>
        <taxon>Chordata</taxon>
        <taxon>Craniata</taxon>
        <taxon>Vertebrata</taxon>
        <taxon>Euteleostomi</taxon>
        <taxon>Actinopterygii</taxon>
        <taxon>Neopterygii</taxon>
        <taxon>Teleostei</taxon>
        <taxon>Ostariophysi</taxon>
        <taxon>Siluriformes</taxon>
        <taxon>Bagridae</taxon>
        <taxon>Tachysurus</taxon>
    </lineage>
</organism>
<dbReference type="AlphaFoldDB" id="A0AA88SQ54"/>
<protein>
    <submittedName>
        <fullName evidence="2">Uncharacterized protein</fullName>
    </submittedName>
</protein>